<evidence type="ECO:0000256" key="2">
    <source>
        <dbReference type="ARBA" id="ARBA00023316"/>
    </source>
</evidence>
<dbReference type="EC" id="3.5.1.28" evidence="4"/>
<dbReference type="PROSITE" id="PS51781">
    <property type="entry name" value="SH3B"/>
    <property type="match status" value="2"/>
</dbReference>
<dbReference type="Gene3D" id="3.40.630.40">
    <property type="entry name" value="Zn-dependent exopeptidases"/>
    <property type="match status" value="1"/>
</dbReference>
<dbReference type="Proteomes" id="UP000741863">
    <property type="component" value="Unassembled WGS sequence"/>
</dbReference>
<evidence type="ECO:0000256" key="1">
    <source>
        <dbReference type="ARBA" id="ARBA00022801"/>
    </source>
</evidence>
<dbReference type="EMBL" id="JAFBEC010000001">
    <property type="protein sequence ID" value="MBM7631295.1"/>
    <property type="molecule type" value="Genomic_DNA"/>
</dbReference>
<dbReference type="SUPFAM" id="SSF53187">
    <property type="entry name" value="Zn-dependent exopeptidases"/>
    <property type="match status" value="1"/>
</dbReference>
<dbReference type="InterPro" id="IPR002508">
    <property type="entry name" value="MurNAc-LAA_cat"/>
</dbReference>
<keyword evidence="5" id="KW-1185">Reference proteome</keyword>
<accession>A0ABS2P7A9</accession>
<keyword evidence="2" id="KW-0961">Cell wall biogenesis/degradation</keyword>
<dbReference type="CDD" id="cd02696">
    <property type="entry name" value="MurNAc-LAA"/>
    <property type="match status" value="1"/>
</dbReference>
<dbReference type="PANTHER" id="PTHR34408:SF1">
    <property type="entry name" value="GLYCOSYL HYDROLASE FAMILY 19 DOMAIN-CONTAINING PROTEIN HI_1415"/>
    <property type="match status" value="1"/>
</dbReference>
<dbReference type="InterPro" id="IPR052354">
    <property type="entry name" value="Cell_Wall_Dynamics_Protein"/>
</dbReference>
<dbReference type="Pfam" id="PF01520">
    <property type="entry name" value="Amidase_3"/>
    <property type="match status" value="1"/>
</dbReference>
<gene>
    <name evidence="4" type="ORF">JOD17_000386</name>
</gene>
<organism evidence="4 5">
    <name type="scientific">Geomicrobium sediminis</name>
    <dbReference type="NCBI Taxonomy" id="1347788"/>
    <lineage>
        <taxon>Bacteria</taxon>
        <taxon>Bacillati</taxon>
        <taxon>Bacillota</taxon>
        <taxon>Bacilli</taxon>
        <taxon>Bacillales</taxon>
        <taxon>Geomicrobium</taxon>
    </lineage>
</organism>
<dbReference type="PANTHER" id="PTHR34408">
    <property type="entry name" value="FAMILY PROTEIN, PUTATIVE-RELATED"/>
    <property type="match status" value="1"/>
</dbReference>
<dbReference type="InterPro" id="IPR003646">
    <property type="entry name" value="SH3-like_bac-type"/>
</dbReference>
<dbReference type="RefSeq" id="WP_204695451.1">
    <property type="nucleotide sequence ID" value="NZ_JAFBEC010000001.1"/>
</dbReference>
<evidence type="ECO:0000313" key="4">
    <source>
        <dbReference type="EMBL" id="MBM7631295.1"/>
    </source>
</evidence>
<sequence length="680" mass="73110">MRRSIMLFALVAVVLCAPWFDLTKGSIFQPETVEAATLDVPFEGTVAVASALNVRSGPGTTFDRVGQLRNGATVTVVNVHNQGEWYEVEMSNGTGFVHSSYITNKTSLVPEDDSKEVIDRAIVTANTLVVRDQPSGSATILGRLTSGTEVEILEYQENSRWVLVIYNNGVAYTHLDHLQIEEASSTPPPENEGPELNRITSIGIVTHHNLAIRSLASGSSSRLGGATTGDALEVYGEVNGGPWVKVKFNNVDAYTHSNYLTFLDVADSSLPIVERGTVNHNNLAVRISPSGSSERIGTLTRGDSVLIHERVGSGSWVKITYKGGLAYTHRDYLRIQGSEEPPTSPEPPEQIPDPVEELGEIVAKGVVNTSSRLAVRVTPSGSAQSLGHLVNGNVVEIYEFVNGGPWVKIVYDGQVAFTHADHLNVTQVGEAIESASVTHHNLVVRSGPGASHNVIHRLPRGTQVQIYEYVNGGPWVKISFSGGEGYTSVEHLAIGSTGSGPLAGRTIVVDAGHGGRDSGATGNGLVEKTINLQVSRELANRLERGGANVIMTRSNDTFIELVERARIANRASADLFISVHANAFPAATARGAETFYHPNDGPDSRRLATALQNRLVRDTGMVHRRVDPANFSVLRNTNMTASLIELGFVTNAGDASIMRQPGYPARAGEALYQGVLDFYR</sequence>
<name>A0ABS2P7A9_9BACL</name>
<feature type="domain" description="SH3b" evidence="3">
    <location>
        <begin position="41"/>
        <end position="106"/>
    </location>
</feature>
<dbReference type="SMART" id="SM00646">
    <property type="entry name" value="Ami_3"/>
    <property type="match status" value="1"/>
</dbReference>
<dbReference type="GO" id="GO:0008745">
    <property type="term" value="F:N-acetylmuramoyl-L-alanine amidase activity"/>
    <property type="evidence" value="ECO:0007669"/>
    <property type="project" value="UniProtKB-EC"/>
</dbReference>
<feature type="domain" description="SH3b" evidence="3">
    <location>
        <begin position="432"/>
        <end position="496"/>
    </location>
</feature>
<keyword evidence="1 4" id="KW-0378">Hydrolase</keyword>
<reference evidence="4 5" key="1">
    <citation type="submission" date="2021-01" db="EMBL/GenBank/DDBJ databases">
        <title>Genomic Encyclopedia of Type Strains, Phase IV (KMG-IV): sequencing the most valuable type-strain genomes for metagenomic binning, comparative biology and taxonomic classification.</title>
        <authorList>
            <person name="Goeker M."/>
        </authorList>
    </citation>
    <scope>NUCLEOTIDE SEQUENCE [LARGE SCALE GENOMIC DNA]</scope>
    <source>
        <strain evidence="4 5">DSM 25540</strain>
    </source>
</reference>
<dbReference type="Gene3D" id="2.30.30.40">
    <property type="entry name" value="SH3 Domains"/>
    <property type="match status" value="6"/>
</dbReference>
<protein>
    <submittedName>
        <fullName evidence="4">N-acetylmuramoyl-L-alanine amidase</fullName>
        <ecNumber evidence="4">3.5.1.28</ecNumber>
    </submittedName>
</protein>
<dbReference type="Pfam" id="PF08239">
    <property type="entry name" value="SH3_3"/>
    <property type="match status" value="6"/>
</dbReference>
<proteinExistence type="predicted"/>
<evidence type="ECO:0000313" key="5">
    <source>
        <dbReference type="Proteomes" id="UP000741863"/>
    </source>
</evidence>
<comment type="caution">
    <text evidence="4">The sequence shown here is derived from an EMBL/GenBank/DDBJ whole genome shotgun (WGS) entry which is preliminary data.</text>
</comment>
<evidence type="ECO:0000259" key="3">
    <source>
        <dbReference type="PROSITE" id="PS51781"/>
    </source>
</evidence>
<dbReference type="SMART" id="SM00287">
    <property type="entry name" value="SH3b"/>
    <property type="match status" value="6"/>
</dbReference>